<evidence type="ECO:0000256" key="9">
    <source>
        <dbReference type="ARBA" id="ARBA00023136"/>
    </source>
</evidence>
<name>A0A916WRG4_9SPHN</name>
<comment type="function">
    <text evidence="1 10">Controls the rotational direction of flagella during chemotaxis.</text>
</comment>
<evidence type="ECO:0000256" key="3">
    <source>
        <dbReference type="ARBA" id="ARBA00008281"/>
    </source>
</evidence>
<feature type="compositionally biased region" description="Basic and acidic residues" evidence="11">
    <location>
        <begin position="57"/>
        <end position="82"/>
    </location>
</feature>
<evidence type="ECO:0000313" key="13">
    <source>
        <dbReference type="Proteomes" id="UP000623067"/>
    </source>
</evidence>
<reference evidence="12" key="1">
    <citation type="journal article" date="2014" name="Int. J. Syst. Evol. Microbiol.">
        <title>Complete genome sequence of Corynebacterium casei LMG S-19264T (=DSM 44701T), isolated from a smear-ripened cheese.</title>
        <authorList>
            <consortium name="US DOE Joint Genome Institute (JGI-PGF)"/>
            <person name="Walter F."/>
            <person name="Albersmeier A."/>
            <person name="Kalinowski J."/>
            <person name="Ruckert C."/>
        </authorList>
    </citation>
    <scope>NUCLEOTIDE SEQUENCE</scope>
    <source>
        <strain evidence="12">CGMCC 1.15330</strain>
    </source>
</reference>
<comment type="subcellular location">
    <subcellularLocation>
        <location evidence="10">Cell inner membrane</location>
    </subcellularLocation>
    <subcellularLocation>
        <location evidence="2">Cell membrane</location>
        <topology evidence="2">Single-pass membrane protein</topology>
    </subcellularLocation>
</comment>
<evidence type="ECO:0000256" key="10">
    <source>
        <dbReference type="RuleBase" id="RU364125"/>
    </source>
</evidence>
<sequence length="224" mass="23100">MSDDKKPDEEAAPKKKGGLKKILIGAVALIVLVGGGVGAGVYASQSGMIGGGGHGAKAGEEEHADPNKPKLVPKSEQKRAGEGGEGEGGHGGGGEGHGEAEGGDEVVGLPTPAGRGGEVYASNYYAMDKDFTANLQDSVHFVQVGVAVSTPFDDKVINNLKTNDIAVRSAILMTLSDTTEEAVFTSDGKRALQKRLVKAINDTLQQKEGFGGISNVYFTSFVVQ</sequence>
<evidence type="ECO:0000256" key="6">
    <source>
        <dbReference type="ARBA" id="ARBA00022692"/>
    </source>
</evidence>
<dbReference type="GO" id="GO:0009425">
    <property type="term" value="C:bacterial-type flagellum basal body"/>
    <property type="evidence" value="ECO:0007669"/>
    <property type="project" value="InterPro"/>
</dbReference>
<evidence type="ECO:0000256" key="1">
    <source>
        <dbReference type="ARBA" id="ARBA00002254"/>
    </source>
</evidence>
<evidence type="ECO:0000256" key="8">
    <source>
        <dbReference type="ARBA" id="ARBA00022989"/>
    </source>
</evidence>
<evidence type="ECO:0000256" key="5">
    <source>
        <dbReference type="ARBA" id="ARBA00022500"/>
    </source>
</evidence>
<dbReference type="InterPro" id="IPR005503">
    <property type="entry name" value="FliL"/>
</dbReference>
<feature type="transmembrane region" description="Helical" evidence="10">
    <location>
        <begin position="22"/>
        <end position="43"/>
    </location>
</feature>
<keyword evidence="8 10" id="KW-1133">Transmembrane helix</keyword>
<evidence type="ECO:0000256" key="7">
    <source>
        <dbReference type="ARBA" id="ARBA00022779"/>
    </source>
</evidence>
<gene>
    <name evidence="12" type="ORF">GCM10011380_11500</name>
</gene>
<evidence type="ECO:0000256" key="4">
    <source>
        <dbReference type="ARBA" id="ARBA00022475"/>
    </source>
</evidence>
<comment type="caution">
    <text evidence="12">The sequence shown here is derived from an EMBL/GenBank/DDBJ whole genome shotgun (WGS) entry which is preliminary data.</text>
</comment>
<keyword evidence="4" id="KW-1003">Cell membrane</keyword>
<keyword evidence="13" id="KW-1185">Reference proteome</keyword>
<keyword evidence="9 10" id="KW-0472">Membrane</keyword>
<keyword evidence="6 10" id="KW-0812">Transmembrane</keyword>
<organism evidence="12 13">
    <name type="scientific">Sphingomonas metalli</name>
    <dbReference type="NCBI Taxonomy" id="1779358"/>
    <lineage>
        <taxon>Bacteria</taxon>
        <taxon>Pseudomonadati</taxon>
        <taxon>Pseudomonadota</taxon>
        <taxon>Alphaproteobacteria</taxon>
        <taxon>Sphingomonadales</taxon>
        <taxon>Sphingomonadaceae</taxon>
        <taxon>Sphingomonas</taxon>
    </lineage>
</organism>
<dbReference type="GO" id="GO:0006935">
    <property type="term" value="P:chemotaxis"/>
    <property type="evidence" value="ECO:0007669"/>
    <property type="project" value="UniProtKB-KW"/>
</dbReference>
<evidence type="ECO:0000313" key="12">
    <source>
        <dbReference type="EMBL" id="GGB23490.1"/>
    </source>
</evidence>
<protein>
    <recommendedName>
        <fullName evidence="10">Flagellar protein FliL</fullName>
    </recommendedName>
</protein>
<dbReference type="GO" id="GO:0071978">
    <property type="term" value="P:bacterial-type flagellum-dependent swarming motility"/>
    <property type="evidence" value="ECO:0007669"/>
    <property type="project" value="TreeGrafter"/>
</dbReference>
<evidence type="ECO:0000256" key="2">
    <source>
        <dbReference type="ARBA" id="ARBA00004162"/>
    </source>
</evidence>
<dbReference type="AlphaFoldDB" id="A0A916WRG4"/>
<dbReference type="PANTHER" id="PTHR35091">
    <property type="entry name" value="FLAGELLAR PROTEIN FLIL"/>
    <property type="match status" value="1"/>
</dbReference>
<dbReference type="PANTHER" id="PTHR35091:SF2">
    <property type="entry name" value="FLAGELLAR PROTEIN FLIL"/>
    <property type="match status" value="1"/>
</dbReference>
<feature type="region of interest" description="Disordered" evidence="11">
    <location>
        <begin position="51"/>
        <end position="112"/>
    </location>
</feature>
<dbReference type="EMBL" id="BMIH01000001">
    <property type="protein sequence ID" value="GGB23490.1"/>
    <property type="molecule type" value="Genomic_DNA"/>
</dbReference>
<accession>A0A916WRG4</accession>
<reference evidence="12" key="2">
    <citation type="submission" date="2020-09" db="EMBL/GenBank/DDBJ databases">
        <authorList>
            <person name="Sun Q."/>
            <person name="Zhou Y."/>
        </authorList>
    </citation>
    <scope>NUCLEOTIDE SEQUENCE</scope>
    <source>
        <strain evidence="12">CGMCC 1.15330</strain>
    </source>
</reference>
<dbReference type="GO" id="GO:0005886">
    <property type="term" value="C:plasma membrane"/>
    <property type="evidence" value="ECO:0007669"/>
    <property type="project" value="UniProtKB-SubCell"/>
</dbReference>
<keyword evidence="7 10" id="KW-0283">Flagellar rotation</keyword>
<keyword evidence="5 10" id="KW-0145">Chemotaxis</keyword>
<keyword evidence="10" id="KW-0997">Cell inner membrane</keyword>
<dbReference type="Pfam" id="PF03748">
    <property type="entry name" value="FliL"/>
    <property type="match status" value="1"/>
</dbReference>
<evidence type="ECO:0000256" key="11">
    <source>
        <dbReference type="SAM" id="MobiDB-lite"/>
    </source>
</evidence>
<proteinExistence type="inferred from homology"/>
<dbReference type="Proteomes" id="UP000623067">
    <property type="component" value="Unassembled WGS sequence"/>
</dbReference>
<dbReference type="RefSeq" id="WP_188657698.1">
    <property type="nucleotide sequence ID" value="NZ_BMIH01000001.1"/>
</dbReference>
<comment type="similarity">
    <text evidence="3 10">Belongs to the FliL family.</text>
</comment>